<proteinExistence type="inferred from homology"/>
<evidence type="ECO:0000256" key="3">
    <source>
        <dbReference type="ARBA" id="ARBA00022679"/>
    </source>
</evidence>
<comment type="catalytic activity">
    <reaction evidence="6">
        <text>5-carboxymethylaminomethyluridine(34) in tRNA(Leu) + S-adenosyl-L-methionine = 5-carboxymethylaminomethyl-2'-O-methyluridine(34) in tRNA(Leu) + S-adenosyl-L-homocysteine + H(+)</text>
        <dbReference type="Rhea" id="RHEA:43088"/>
        <dbReference type="Rhea" id="RHEA-COMP:10333"/>
        <dbReference type="Rhea" id="RHEA-COMP:10334"/>
        <dbReference type="ChEBI" id="CHEBI:15378"/>
        <dbReference type="ChEBI" id="CHEBI:57856"/>
        <dbReference type="ChEBI" id="CHEBI:59789"/>
        <dbReference type="ChEBI" id="CHEBI:74508"/>
        <dbReference type="ChEBI" id="CHEBI:74511"/>
        <dbReference type="EC" id="2.1.1.207"/>
    </reaction>
</comment>
<dbReference type="InterPro" id="IPR029026">
    <property type="entry name" value="tRNA_m1G_MTases_N"/>
</dbReference>
<keyword evidence="9" id="KW-1185">Reference proteome</keyword>
<dbReference type="PANTHER" id="PTHR42971:SF1">
    <property type="entry name" value="TRNA (CYTIDINE(34)-2'-O)-METHYLTRANSFERASE"/>
    <property type="match status" value="1"/>
</dbReference>
<dbReference type="Gene3D" id="3.40.1280.10">
    <property type="match status" value="1"/>
</dbReference>
<keyword evidence="2 6" id="KW-0489">Methyltransferase</keyword>
<dbReference type="GO" id="GO:0003723">
    <property type="term" value="F:RNA binding"/>
    <property type="evidence" value="ECO:0007669"/>
    <property type="project" value="InterPro"/>
</dbReference>
<feature type="binding site" evidence="6">
    <location>
        <position position="128"/>
    </location>
    <ligand>
        <name>S-adenosyl-L-methionine</name>
        <dbReference type="ChEBI" id="CHEBI:59789"/>
    </ligand>
</feature>
<keyword evidence="4 6" id="KW-0949">S-adenosyl-L-methionine</keyword>
<dbReference type="InterPro" id="IPR016914">
    <property type="entry name" value="TrmL"/>
</dbReference>
<dbReference type="Pfam" id="PF00588">
    <property type="entry name" value="SpoU_methylase"/>
    <property type="match status" value="1"/>
</dbReference>
<dbReference type="EMBL" id="LR215031">
    <property type="protein sequence ID" value="VEU72993.1"/>
    <property type="molecule type" value="Genomic_DNA"/>
</dbReference>
<sequence length="202" mass="23689">MLNIVLYQPEICPNTGNIIRTCFALGAKLHIIKPIGFDLHPKWLRRYGAGRMLSDIRHEVHASYEDFYKKYHDKQIYYVTRYGLNLYSDINYQEVYDQTKEVWLMFGRESTGIDKQILQNNLSNCIRIPMVSAMRSINLANCVSILGFEVMRQLDFQDLSKFEVEKGKITSLIMILTSKTNPKIKELKKLQQKNIVIKKMLF</sequence>
<comment type="catalytic activity">
    <reaction evidence="6">
        <text>cytidine(34) in tRNA + S-adenosyl-L-methionine = 2'-O-methylcytidine(34) in tRNA + S-adenosyl-L-homocysteine + H(+)</text>
        <dbReference type="Rhea" id="RHEA:43084"/>
        <dbReference type="Rhea" id="RHEA-COMP:10331"/>
        <dbReference type="Rhea" id="RHEA-COMP:10332"/>
        <dbReference type="ChEBI" id="CHEBI:15378"/>
        <dbReference type="ChEBI" id="CHEBI:57856"/>
        <dbReference type="ChEBI" id="CHEBI:59789"/>
        <dbReference type="ChEBI" id="CHEBI:74495"/>
        <dbReference type="ChEBI" id="CHEBI:82748"/>
        <dbReference type="EC" id="2.1.1.207"/>
    </reaction>
</comment>
<protein>
    <recommendedName>
        <fullName evidence="6">Putative tRNA (cytidine(34)-2'-O)-methyltransferase</fullName>
        <ecNumber evidence="6">2.1.1.207</ecNumber>
    </recommendedName>
    <alternativeName>
        <fullName evidence="6">tRNA (cytidine/uridine-2'-O-)-methyltransferase</fullName>
    </alternativeName>
</protein>
<dbReference type="Proteomes" id="UP000289862">
    <property type="component" value="Chromosome"/>
</dbReference>
<feature type="binding site" evidence="6">
    <location>
        <position position="136"/>
    </location>
    <ligand>
        <name>S-adenosyl-L-methionine</name>
        <dbReference type="ChEBI" id="CHEBI:59789"/>
    </ligand>
</feature>
<keyword evidence="1 6" id="KW-0963">Cytoplasm</keyword>
<dbReference type="EC" id="2.1.1.207" evidence="6"/>
<feature type="domain" description="tRNA/rRNA methyltransferase SpoU type" evidence="7">
    <location>
        <begin position="2"/>
        <end position="146"/>
    </location>
</feature>
<dbReference type="RefSeq" id="WP_129724660.1">
    <property type="nucleotide sequence ID" value="NZ_LR215031.1"/>
</dbReference>
<dbReference type="AlphaFoldDB" id="A0A449AZQ2"/>
<dbReference type="GO" id="GO:0005737">
    <property type="term" value="C:cytoplasm"/>
    <property type="evidence" value="ECO:0007669"/>
    <property type="project" value="UniProtKB-SubCell"/>
</dbReference>
<feature type="binding site" evidence="6">
    <location>
        <position position="107"/>
    </location>
    <ligand>
        <name>S-adenosyl-L-methionine</name>
        <dbReference type="ChEBI" id="CHEBI:59789"/>
    </ligand>
</feature>
<evidence type="ECO:0000259" key="7">
    <source>
        <dbReference type="Pfam" id="PF00588"/>
    </source>
</evidence>
<evidence type="ECO:0000256" key="6">
    <source>
        <dbReference type="HAMAP-Rule" id="MF_01885"/>
    </source>
</evidence>
<organism evidence="8 9">
    <name type="scientific">Mycoplasmopsis gallopavonis</name>
    <dbReference type="NCBI Taxonomy" id="76629"/>
    <lineage>
        <taxon>Bacteria</taxon>
        <taxon>Bacillati</taxon>
        <taxon>Mycoplasmatota</taxon>
        <taxon>Mycoplasmoidales</taxon>
        <taxon>Metamycoplasmataceae</taxon>
        <taxon>Mycoplasmopsis</taxon>
    </lineage>
</organism>
<dbReference type="SUPFAM" id="SSF75217">
    <property type="entry name" value="alpha/beta knot"/>
    <property type="match status" value="1"/>
</dbReference>
<accession>A0A449AZQ2</accession>
<dbReference type="KEGG" id="mgal:NCTC10186_00480"/>
<gene>
    <name evidence="8" type="primary">trmL_2</name>
    <name evidence="8" type="ORF">NCTC10186_00480</name>
</gene>
<name>A0A449AZQ2_9BACT</name>
<dbReference type="InterPro" id="IPR029028">
    <property type="entry name" value="Alpha/beta_knot_MTases"/>
</dbReference>
<evidence type="ECO:0000313" key="9">
    <source>
        <dbReference type="Proteomes" id="UP000289862"/>
    </source>
</evidence>
<comment type="subcellular location">
    <subcellularLocation>
        <location evidence="6">Cytoplasm</location>
    </subcellularLocation>
</comment>
<evidence type="ECO:0000313" key="8">
    <source>
        <dbReference type="EMBL" id="VEU72993.1"/>
    </source>
</evidence>
<feature type="binding site" evidence="6">
    <location>
        <position position="79"/>
    </location>
    <ligand>
        <name>S-adenosyl-L-methionine</name>
        <dbReference type="ChEBI" id="CHEBI:59789"/>
    </ligand>
</feature>
<dbReference type="GO" id="GO:0141098">
    <property type="term" value="F:tRNA (cytidine(34)-2'-O)-methyltransferase activity"/>
    <property type="evidence" value="ECO:0007669"/>
    <property type="project" value="RHEA"/>
</dbReference>
<dbReference type="GO" id="GO:0141102">
    <property type="term" value="F:tRNA (5-carboxymethylaminomethyluridine(34)-2'-O)-methyltransferase activity"/>
    <property type="evidence" value="ECO:0007669"/>
    <property type="project" value="RHEA"/>
</dbReference>
<comment type="function">
    <text evidence="6">Could methylate the ribose at the nucleotide 34 wobble position in tRNA.</text>
</comment>
<dbReference type="GO" id="GO:0002130">
    <property type="term" value="P:wobble position ribose methylation"/>
    <property type="evidence" value="ECO:0007669"/>
    <property type="project" value="TreeGrafter"/>
</dbReference>
<keyword evidence="5 6" id="KW-0819">tRNA processing</keyword>
<dbReference type="InterPro" id="IPR001537">
    <property type="entry name" value="SpoU_MeTrfase"/>
</dbReference>
<dbReference type="PANTHER" id="PTHR42971">
    <property type="entry name" value="TRNA (CYTIDINE(34)-2'-O)-METHYLTRANSFERASE"/>
    <property type="match status" value="1"/>
</dbReference>
<evidence type="ECO:0000256" key="1">
    <source>
        <dbReference type="ARBA" id="ARBA00022490"/>
    </source>
</evidence>
<dbReference type="CDD" id="cd18094">
    <property type="entry name" value="SpoU-like_TrmL"/>
    <property type="match status" value="1"/>
</dbReference>
<evidence type="ECO:0000256" key="5">
    <source>
        <dbReference type="ARBA" id="ARBA00022694"/>
    </source>
</evidence>
<evidence type="ECO:0000256" key="2">
    <source>
        <dbReference type="ARBA" id="ARBA00022603"/>
    </source>
</evidence>
<reference evidence="8 9" key="1">
    <citation type="submission" date="2019-01" db="EMBL/GenBank/DDBJ databases">
        <authorList>
            <consortium name="Pathogen Informatics"/>
        </authorList>
    </citation>
    <scope>NUCLEOTIDE SEQUENCE [LARGE SCALE GENOMIC DNA]</scope>
    <source>
        <strain evidence="8 9">NCTC10186</strain>
    </source>
</reference>
<keyword evidence="3 6" id="KW-0808">Transferase</keyword>
<dbReference type="HAMAP" id="MF_01885">
    <property type="entry name" value="tRNA_methyltr_TrmL"/>
    <property type="match status" value="1"/>
</dbReference>
<comment type="similarity">
    <text evidence="6">Belongs to the class IV-like SAM-binding methyltransferase superfamily. RNA methyltransferase TrmH family. TrmL subfamily.</text>
</comment>
<evidence type="ECO:0000256" key="4">
    <source>
        <dbReference type="ARBA" id="ARBA00022691"/>
    </source>
</evidence>